<dbReference type="NCBIfam" id="TIGR02840">
    <property type="entry name" value="spore_YtaF"/>
    <property type="match status" value="1"/>
</dbReference>
<feature type="transmembrane region" description="Helical" evidence="5">
    <location>
        <begin position="165"/>
        <end position="182"/>
    </location>
</feature>
<dbReference type="InterPro" id="IPR014205">
    <property type="entry name" value="Spore_YtaF"/>
</dbReference>
<reference evidence="10 11" key="2">
    <citation type="submission" date="2019-08" db="EMBL/GenBank/DDBJ databases">
        <title>Bacillus genomes from the desert of Cuatro Cienegas, Coahuila.</title>
        <authorList>
            <person name="Olmedo-Alvarez G."/>
        </authorList>
    </citation>
    <scope>NUCLEOTIDE SEQUENCE [LARGE SCALE GENOMIC DNA]</scope>
    <source>
        <strain evidence="7 10">CH88_3T</strain>
        <strain evidence="8 11">CH98b_3T</strain>
    </source>
</reference>
<dbReference type="RefSeq" id="WP_010195674.1">
    <property type="nucleotide sequence ID" value="NZ_CP020880.1"/>
</dbReference>
<evidence type="ECO:0000313" key="8">
    <source>
        <dbReference type="EMBL" id="TYS71594.1"/>
    </source>
</evidence>
<dbReference type="EMBL" id="CP020880">
    <property type="protein sequence ID" value="ART77566.1"/>
    <property type="molecule type" value="Genomic_DNA"/>
</dbReference>
<sequence length="213" mass="22774">MIPYISLILLAFAVSLDSFSVGLTYGLRKMHMPLKSISIIACCSAVSLLLAMLVGTILMKFLSPAFAETIGGSILILLGMWVLYQFFRASTAEDSTSFADERILFNLEIKSLGVVINILRKPTEADFDRSGSITGLEAFFLGIALSLDAFGAGIGAALLGYSPGVMAISVAVMSSLFVITGIKLGRVFSTVSWINKFSFLPGVLLIVIGIIKM</sequence>
<evidence type="ECO:0000256" key="4">
    <source>
        <dbReference type="ARBA" id="ARBA00023136"/>
    </source>
</evidence>
<protein>
    <submittedName>
        <fullName evidence="7">Sporulation membrane protein YtaF</fullName>
    </submittedName>
</protein>
<dbReference type="Proteomes" id="UP000323393">
    <property type="component" value="Unassembled WGS sequence"/>
</dbReference>
<proteinExistence type="predicted"/>
<keyword evidence="1" id="KW-1003">Cell membrane</keyword>
<accession>A0A1Y0CRJ2</accession>
<evidence type="ECO:0000313" key="10">
    <source>
        <dbReference type="Proteomes" id="UP000323393"/>
    </source>
</evidence>
<evidence type="ECO:0000313" key="11">
    <source>
        <dbReference type="Proteomes" id="UP000324517"/>
    </source>
</evidence>
<feature type="transmembrane region" description="Helical" evidence="5">
    <location>
        <begin position="6"/>
        <end position="27"/>
    </location>
</feature>
<keyword evidence="3 5" id="KW-1133">Transmembrane helix</keyword>
<dbReference type="PANTHER" id="PTHR35529:SF2">
    <property type="entry name" value="SPORULATION PROTEIN YTAF-RELATED"/>
    <property type="match status" value="1"/>
</dbReference>
<gene>
    <name evidence="7" type="primary">ytaF</name>
    <name evidence="6" type="ORF">B4U37_16560</name>
    <name evidence="7" type="ORF">FZC74_09595</name>
    <name evidence="8" type="ORF">FZC75_13715</name>
</gene>
<reference evidence="6 9" key="1">
    <citation type="submission" date="2017-04" db="EMBL/GenBank/DDBJ databases">
        <title>Complete Genome Sequence of the Bacillus horikoshii 20a strain from Cuatro Cienegas, Coahuila, Mexico.</title>
        <authorList>
            <person name="Zarza E."/>
            <person name="Alcaraz L.D."/>
            <person name="Aguilar-Salinas B."/>
            <person name="Islas A."/>
            <person name="Olmedo-Alvarez G."/>
        </authorList>
    </citation>
    <scope>NUCLEOTIDE SEQUENCE [LARGE SCALE GENOMIC DNA]</scope>
    <source>
        <strain evidence="6 9">20a</strain>
    </source>
</reference>
<feature type="transmembrane region" description="Helical" evidence="5">
    <location>
        <begin position="39"/>
        <end position="59"/>
    </location>
</feature>
<evidence type="ECO:0000256" key="1">
    <source>
        <dbReference type="ARBA" id="ARBA00022475"/>
    </source>
</evidence>
<dbReference type="OrthoDB" id="1679205at2"/>
<dbReference type="GeneID" id="96740019"/>
<keyword evidence="9" id="KW-1185">Reference proteome</keyword>
<feature type="transmembrane region" description="Helical" evidence="5">
    <location>
        <begin position="194"/>
        <end position="211"/>
    </location>
</feature>
<evidence type="ECO:0000313" key="6">
    <source>
        <dbReference type="EMBL" id="ART77566.1"/>
    </source>
</evidence>
<evidence type="ECO:0000256" key="5">
    <source>
        <dbReference type="SAM" id="Phobius"/>
    </source>
</evidence>
<evidence type="ECO:0000256" key="3">
    <source>
        <dbReference type="ARBA" id="ARBA00022989"/>
    </source>
</evidence>
<evidence type="ECO:0000313" key="9">
    <source>
        <dbReference type="Proteomes" id="UP000195573"/>
    </source>
</evidence>
<dbReference type="AlphaFoldDB" id="A0A1Y0CRJ2"/>
<dbReference type="EMBL" id="VTEU01000003">
    <property type="protein sequence ID" value="TYS58991.1"/>
    <property type="molecule type" value="Genomic_DNA"/>
</dbReference>
<feature type="transmembrane region" description="Helical" evidence="5">
    <location>
        <begin position="138"/>
        <end position="159"/>
    </location>
</feature>
<dbReference type="Proteomes" id="UP000195573">
    <property type="component" value="Chromosome"/>
</dbReference>
<keyword evidence="4 5" id="KW-0472">Membrane</keyword>
<evidence type="ECO:0000256" key="2">
    <source>
        <dbReference type="ARBA" id="ARBA00022692"/>
    </source>
</evidence>
<dbReference type="PANTHER" id="PTHR35529">
    <property type="entry name" value="MANGANESE EFFLUX PUMP MNTP-RELATED"/>
    <property type="match status" value="1"/>
</dbReference>
<dbReference type="KEGG" id="bhk:B4U37_16560"/>
<feature type="transmembrane region" description="Helical" evidence="5">
    <location>
        <begin position="65"/>
        <end position="84"/>
    </location>
</feature>
<keyword evidence="2 5" id="KW-0812">Transmembrane</keyword>
<dbReference type="InterPro" id="IPR003810">
    <property type="entry name" value="Mntp/YtaF"/>
</dbReference>
<name>A0A1Y0CRJ2_9BACI</name>
<dbReference type="Proteomes" id="UP000324517">
    <property type="component" value="Unassembled WGS sequence"/>
</dbReference>
<organism evidence="7 10">
    <name type="scientific">Sutcliffiella horikoshii</name>
    <dbReference type="NCBI Taxonomy" id="79883"/>
    <lineage>
        <taxon>Bacteria</taxon>
        <taxon>Bacillati</taxon>
        <taxon>Bacillota</taxon>
        <taxon>Bacilli</taxon>
        <taxon>Bacillales</taxon>
        <taxon>Bacillaceae</taxon>
        <taxon>Sutcliffiella</taxon>
    </lineage>
</organism>
<dbReference type="Pfam" id="PF02659">
    <property type="entry name" value="Mntp"/>
    <property type="match status" value="2"/>
</dbReference>
<dbReference type="EMBL" id="VTET01000006">
    <property type="protein sequence ID" value="TYS71594.1"/>
    <property type="molecule type" value="Genomic_DNA"/>
</dbReference>
<evidence type="ECO:0000313" key="7">
    <source>
        <dbReference type="EMBL" id="TYS58991.1"/>
    </source>
</evidence>